<proteinExistence type="predicted"/>
<dbReference type="EMBL" id="CAJVPS010000296">
    <property type="protein sequence ID" value="CAG8474349.1"/>
    <property type="molecule type" value="Genomic_DNA"/>
</dbReference>
<evidence type="ECO:0000313" key="2">
    <source>
        <dbReference type="EMBL" id="CAG8474349.1"/>
    </source>
</evidence>
<protein>
    <submittedName>
        <fullName evidence="2">1402_t:CDS:1</fullName>
    </submittedName>
</protein>
<dbReference type="OrthoDB" id="167295at2759"/>
<reference evidence="2" key="1">
    <citation type="submission" date="2021-06" db="EMBL/GenBank/DDBJ databases">
        <authorList>
            <person name="Kallberg Y."/>
            <person name="Tangrot J."/>
            <person name="Rosling A."/>
        </authorList>
    </citation>
    <scope>NUCLEOTIDE SEQUENCE</scope>
    <source>
        <strain evidence="2">FL130A</strain>
    </source>
</reference>
<keyword evidence="3" id="KW-1185">Reference proteome</keyword>
<dbReference type="InterPro" id="IPR024491">
    <property type="entry name" value="Se_SelK/SelG"/>
</dbReference>
<dbReference type="Pfam" id="PF10961">
    <property type="entry name" value="SelK_SelG"/>
    <property type="match status" value="1"/>
</dbReference>
<gene>
    <name evidence="2" type="ORF">ALEPTO_LOCUS2167</name>
</gene>
<organism evidence="2 3">
    <name type="scientific">Ambispora leptoticha</name>
    <dbReference type="NCBI Taxonomy" id="144679"/>
    <lineage>
        <taxon>Eukaryota</taxon>
        <taxon>Fungi</taxon>
        <taxon>Fungi incertae sedis</taxon>
        <taxon>Mucoromycota</taxon>
        <taxon>Glomeromycotina</taxon>
        <taxon>Glomeromycetes</taxon>
        <taxon>Archaeosporales</taxon>
        <taxon>Ambisporaceae</taxon>
        <taxon>Ambispora</taxon>
    </lineage>
</organism>
<sequence>MAKYVAKDGTVQEKNAGIFGFINTTFWGVIQFFVYFVQTLVSPQAADNIINAGRPSDNRGDSSGGGEAAPPCGGCCGG</sequence>
<feature type="region of interest" description="Disordered" evidence="1">
    <location>
        <begin position="52"/>
        <end position="78"/>
    </location>
</feature>
<comment type="caution">
    <text evidence="2">The sequence shown here is derived from an EMBL/GenBank/DDBJ whole genome shotgun (WGS) entry which is preliminary data.</text>
</comment>
<dbReference type="Proteomes" id="UP000789508">
    <property type="component" value="Unassembled WGS sequence"/>
</dbReference>
<evidence type="ECO:0000256" key="1">
    <source>
        <dbReference type="SAM" id="MobiDB-lite"/>
    </source>
</evidence>
<dbReference type="AlphaFoldDB" id="A0A9N8W8A0"/>
<accession>A0A9N8W8A0</accession>
<evidence type="ECO:0000313" key="3">
    <source>
        <dbReference type="Proteomes" id="UP000789508"/>
    </source>
</evidence>
<name>A0A9N8W8A0_9GLOM</name>